<organism evidence="4 5">
    <name type="scientific">Xenorhabdus doucetiae</name>
    <dbReference type="NCBI Taxonomy" id="351671"/>
    <lineage>
        <taxon>Bacteria</taxon>
        <taxon>Pseudomonadati</taxon>
        <taxon>Pseudomonadota</taxon>
        <taxon>Gammaproteobacteria</taxon>
        <taxon>Enterobacterales</taxon>
        <taxon>Morganellaceae</taxon>
        <taxon>Xenorhabdus</taxon>
    </lineage>
</organism>
<dbReference type="PANTHER" id="PTHR35191">
    <property type="entry name" value="PROPHAGE SIDE TAIL FIBER PROTEIN HOMOLOG STFQ-RELATED"/>
    <property type="match status" value="1"/>
</dbReference>
<reference evidence="4 5" key="1">
    <citation type="submission" date="2013-07" db="EMBL/GenBank/DDBJ databases">
        <authorList>
            <person name="Genoscope - CEA"/>
        </authorList>
    </citation>
    <scope>NUCLEOTIDE SEQUENCE [LARGE SCALE GENOMIC DNA]</scope>
    <source>
        <strain evidence="5">FRM16 / DSM 17909</strain>
    </source>
</reference>
<feature type="domain" description="Phage tail fibre protein N-terminal" evidence="3">
    <location>
        <begin position="1"/>
        <end position="149"/>
    </location>
</feature>
<evidence type="ECO:0000313" key="5">
    <source>
        <dbReference type="Proteomes" id="UP000032721"/>
    </source>
</evidence>
<evidence type="ECO:0000256" key="2">
    <source>
        <dbReference type="ARBA" id="ARBA00022581"/>
    </source>
</evidence>
<dbReference type="RefSeq" id="WP_231854412.1">
    <property type="nucleotide sequence ID" value="NZ_CAWMED010000001.1"/>
</dbReference>
<accession>A0A068QVC8</accession>
<dbReference type="PANTHER" id="PTHR35191:SF1">
    <property type="entry name" value="PROPHAGE SIDE TAIL FIBER PROTEIN HOMOLOG STFQ-RELATED"/>
    <property type="match status" value="1"/>
</dbReference>
<evidence type="ECO:0000259" key="3">
    <source>
        <dbReference type="Pfam" id="PF12571"/>
    </source>
</evidence>
<sequence>MSTKFFALLTQLGADKLANAAALGTKIEITHMAVGDGGGSLPTPDTKQTKLINEKRRAAINTLSIDPKNTNQIIAEQVIPENEGGWWIREIGLFDKDGILIAVGNCAETYKPQLQEGSGRTQTIRMILIVSSADAVTLKVDPSVVLATREYVDNSITKHANSRNHPDATLKEKGFVILSSAVDSNSETHAATPKAVKAAYDFANAANNNANGRVPAGRKVNGKALTADIDLRAGDVDAYNKTETDARVNEAKAQAKAANDNANGRVPSGRKVNGKALSADISLNAGDVGAYNKGETDARVNEAKAQANAANDNANGRVPSGRKVNGKALNADISLNAGDVGAYNKGETDARVNEAKNLANARLEKSKNGADIPNRDEFVKNLGLAETVERAGNAYPKTGGDIAGYINATGEITGANIIRSTGRSTVEIKSTAVPELTSRIGDAAWFHAYIPQKNGTIALLDDIPTPTPPTNIVQSVGQSTASVMSQKSVTDALNKKFNKTGGETSGEITAAGIVRARAVSTIEINANDSRPRITSRVGSEQWNNAYLQQKHGTIAYLDDIPAQTHIVQSTGQSTSSVMSQKSVTDTINGHGIGYSQSWVNVTGNRSAGAWYTNHTGRPIFIAVFVARDSNGGTEQSSASIAFSQNGNVIKLPLIRGANSGGAQRGAGSTIIPVGATYTVTTEFGGEINAWWELR</sequence>
<dbReference type="STRING" id="351671.XDD1_2912"/>
<dbReference type="InterPro" id="IPR005068">
    <property type="entry name" value="Phage_lambda_Stf-r2"/>
</dbReference>
<dbReference type="EMBL" id="FO704550">
    <property type="protein sequence ID" value="CDG18611.1"/>
    <property type="molecule type" value="Genomic_DNA"/>
</dbReference>
<dbReference type="HOGENOM" id="CLU_396863_0_0_6"/>
<comment type="subcellular location">
    <subcellularLocation>
        <location evidence="1">Virion</location>
    </subcellularLocation>
</comment>
<dbReference type="Pfam" id="PF12571">
    <property type="entry name" value="Phage_tail_fib"/>
    <property type="match status" value="1"/>
</dbReference>
<dbReference type="GO" id="GO:0046718">
    <property type="term" value="P:symbiont entry into host cell"/>
    <property type="evidence" value="ECO:0007669"/>
    <property type="project" value="InterPro"/>
</dbReference>
<dbReference type="GO" id="GO:0019062">
    <property type="term" value="P:virion attachment to host cell"/>
    <property type="evidence" value="ECO:0007669"/>
    <property type="project" value="InterPro"/>
</dbReference>
<protein>
    <recommendedName>
        <fullName evidence="3">Phage tail fibre protein N-terminal domain-containing protein</fullName>
    </recommendedName>
</protein>
<name>A0A068QVC8_9GAMM</name>
<gene>
    <name evidence="4" type="ORF">XDD1_2912</name>
</gene>
<dbReference type="Proteomes" id="UP000032721">
    <property type="component" value="Chromosome"/>
</dbReference>
<dbReference type="AlphaFoldDB" id="A0A068QVC8"/>
<keyword evidence="2" id="KW-0945">Host-virus interaction</keyword>
<proteinExistence type="predicted"/>
<evidence type="ECO:0000256" key="1">
    <source>
        <dbReference type="ARBA" id="ARBA00004328"/>
    </source>
</evidence>
<dbReference type="InterPro" id="IPR022225">
    <property type="entry name" value="Phage_tail_fibre_N"/>
</dbReference>
<dbReference type="InterPro" id="IPR051934">
    <property type="entry name" value="Phage_Tail_Fiber_Structural"/>
</dbReference>
<evidence type="ECO:0000313" key="4">
    <source>
        <dbReference type="EMBL" id="CDG18611.1"/>
    </source>
</evidence>
<dbReference type="KEGG" id="xdo:XDD1_2912"/>
<dbReference type="Pfam" id="PF03406">
    <property type="entry name" value="Phage_fiber_2"/>
    <property type="match status" value="1"/>
</dbReference>